<evidence type="ECO:0000256" key="4">
    <source>
        <dbReference type="SAM" id="Phobius"/>
    </source>
</evidence>
<feature type="domain" description="Reverse transcriptase" evidence="6">
    <location>
        <begin position="315"/>
        <end position="519"/>
    </location>
</feature>
<dbReference type="InterPro" id="IPR043502">
    <property type="entry name" value="DNA/RNA_pol_sf"/>
</dbReference>
<organism evidence="7 8">
    <name type="scientific">Pinctada imbricata</name>
    <name type="common">Atlantic pearl-oyster</name>
    <name type="synonym">Pinctada martensii</name>
    <dbReference type="NCBI Taxonomy" id="66713"/>
    <lineage>
        <taxon>Eukaryota</taxon>
        <taxon>Metazoa</taxon>
        <taxon>Spiralia</taxon>
        <taxon>Lophotrochozoa</taxon>
        <taxon>Mollusca</taxon>
        <taxon>Bivalvia</taxon>
        <taxon>Autobranchia</taxon>
        <taxon>Pteriomorphia</taxon>
        <taxon>Pterioida</taxon>
        <taxon>Pterioidea</taxon>
        <taxon>Pteriidae</taxon>
        <taxon>Pinctada</taxon>
    </lineage>
</organism>
<dbReference type="Gene3D" id="3.30.70.270">
    <property type="match status" value="1"/>
</dbReference>
<feature type="transmembrane region" description="Helical" evidence="4">
    <location>
        <begin position="1282"/>
        <end position="1298"/>
    </location>
</feature>
<feature type="transmembrane region" description="Helical" evidence="4">
    <location>
        <begin position="1410"/>
        <end position="1432"/>
    </location>
</feature>
<feature type="transmembrane region" description="Helical" evidence="4">
    <location>
        <begin position="1248"/>
        <end position="1270"/>
    </location>
</feature>
<dbReference type="SUPFAM" id="SSF56672">
    <property type="entry name" value="DNA/RNA polymerases"/>
    <property type="match status" value="1"/>
</dbReference>
<feature type="region of interest" description="Disordered" evidence="3">
    <location>
        <begin position="165"/>
        <end position="193"/>
    </location>
</feature>
<feature type="transmembrane region" description="Helical" evidence="4">
    <location>
        <begin position="1339"/>
        <end position="1360"/>
    </location>
</feature>
<dbReference type="EMBL" id="VSWD01000003">
    <property type="protein sequence ID" value="KAK3105838.1"/>
    <property type="molecule type" value="Genomic_DNA"/>
</dbReference>
<keyword evidence="2" id="KW-0479">Metal-binding</keyword>
<dbReference type="InterPro" id="IPR050927">
    <property type="entry name" value="TRPM"/>
</dbReference>
<dbReference type="CDD" id="cd03714">
    <property type="entry name" value="RT_DIRS1"/>
    <property type="match status" value="1"/>
</dbReference>
<evidence type="ECO:0000259" key="6">
    <source>
        <dbReference type="PROSITE" id="PS50878"/>
    </source>
</evidence>
<dbReference type="PROSITE" id="PS50158">
    <property type="entry name" value="ZF_CCHC"/>
    <property type="match status" value="1"/>
</dbReference>
<keyword evidence="2" id="KW-0863">Zinc-finger</keyword>
<dbReference type="PANTHER" id="PTHR13800">
    <property type="entry name" value="TRANSIENT RECEPTOR POTENTIAL CATION CHANNEL, SUBFAMILY M, MEMBER 6"/>
    <property type="match status" value="1"/>
</dbReference>
<dbReference type="PANTHER" id="PTHR13800:SF12">
    <property type="entry name" value="TRANSIENT RECEPTOR POTENTIAL CATION CHANNEL SUBFAMILY M MEMBER-LIKE 2"/>
    <property type="match status" value="1"/>
</dbReference>
<evidence type="ECO:0000256" key="3">
    <source>
        <dbReference type="SAM" id="MobiDB-lite"/>
    </source>
</evidence>
<gene>
    <name evidence="7" type="ORF">FSP39_006913</name>
</gene>
<dbReference type="PROSITE" id="PS50878">
    <property type="entry name" value="RT_POL"/>
    <property type="match status" value="1"/>
</dbReference>
<dbReference type="Gene3D" id="4.10.60.10">
    <property type="entry name" value="Zinc finger, CCHC-type"/>
    <property type="match status" value="1"/>
</dbReference>
<dbReference type="Gene3D" id="3.30.420.10">
    <property type="entry name" value="Ribonuclease H-like superfamily/Ribonuclease H"/>
    <property type="match status" value="1"/>
</dbReference>
<dbReference type="SMART" id="SM00343">
    <property type="entry name" value="ZnF_C2HC"/>
    <property type="match status" value="1"/>
</dbReference>
<name>A0AA88YHV8_PINIB</name>
<keyword evidence="4" id="KW-1133">Transmembrane helix</keyword>
<dbReference type="GO" id="GO:0006259">
    <property type="term" value="P:DNA metabolic process"/>
    <property type="evidence" value="ECO:0007669"/>
    <property type="project" value="UniProtKB-ARBA"/>
</dbReference>
<dbReference type="GO" id="GO:0005886">
    <property type="term" value="C:plasma membrane"/>
    <property type="evidence" value="ECO:0007669"/>
    <property type="project" value="TreeGrafter"/>
</dbReference>
<dbReference type="InterPro" id="IPR001878">
    <property type="entry name" value="Znf_CCHC"/>
</dbReference>
<dbReference type="SUPFAM" id="SSF47823">
    <property type="entry name" value="lambda integrase-like, N-terminal domain"/>
    <property type="match status" value="1"/>
</dbReference>
<dbReference type="Proteomes" id="UP001186944">
    <property type="component" value="Unassembled WGS sequence"/>
</dbReference>
<dbReference type="Pfam" id="PF00078">
    <property type="entry name" value="RVT_1"/>
    <property type="match status" value="1"/>
</dbReference>
<dbReference type="SUPFAM" id="SSF57756">
    <property type="entry name" value="Retrovirus zinc finger-like domains"/>
    <property type="match status" value="1"/>
</dbReference>
<feature type="compositionally biased region" description="Basic and acidic residues" evidence="3">
    <location>
        <begin position="165"/>
        <end position="175"/>
    </location>
</feature>
<dbReference type="Gene3D" id="1.10.150.130">
    <property type="match status" value="1"/>
</dbReference>
<dbReference type="GO" id="GO:0008270">
    <property type="term" value="F:zinc ion binding"/>
    <property type="evidence" value="ECO:0007669"/>
    <property type="project" value="UniProtKB-KW"/>
</dbReference>
<dbReference type="CDD" id="cd09275">
    <property type="entry name" value="RNase_HI_RT_DIRS1"/>
    <property type="match status" value="1"/>
</dbReference>
<evidence type="ECO:0000313" key="8">
    <source>
        <dbReference type="Proteomes" id="UP001186944"/>
    </source>
</evidence>
<proteinExistence type="predicted"/>
<evidence type="ECO:0008006" key="9">
    <source>
        <dbReference type="Google" id="ProtNLM"/>
    </source>
</evidence>
<dbReference type="InterPro" id="IPR036875">
    <property type="entry name" value="Znf_CCHC_sf"/>
</dbReference>
<accession>A0AA88YHV8</accession>
<dbReference type="GO" id="GO:0099604">
    <property type="term" value="F:ligand-gated calcium channel activity"/>
    <property type="evidence" value="ECO:0007669"/>
    <property type="project" value="TreeGrafter"/>
</dbReference>
<dbReference type="InterPro" id="IPR010998">
    <property type="entry name" value="Integrase_recombinase_N"/>
</dbReference>
<sequence length="1468" mass="168934">MDASLQTQIRVEVQNALVDSQNTLMTEMRSLITKEMGKMQTQNIKLAETQLNKIEETLNDSYKFKKKGNEAQFKHNNKVMTKLQEADKLLTDENLTEDSILSCRERISEGITVVKHRQKLIKMADSHEAGWRVVQEYESKSLADDSDDEKRIQKAQYRAERKIKTEKAKRKDSFRRFTPYPPPGKDTNKSESGTFKPGRCFGCGEKGHWKKECQKEQNTISKLSNNYLVNSKHLYEENQSSKCMVHTGNDSVNDSVDSKIGYSSVNQVNSVTPVGRLQTNISHWKMIGSSEYVLNVIDKGYRLPLKSEPESVFLTNNRSAIEHPSFVNEEIGKLLKKGCITEVKSKPLVVNPLTVAQNKAGKLRMVLDCRHINPHLFQFKFKYENGEVAKVLFSKGDYMFTFDLKSAYHHIMINEAFYEYLGFYWDKHFYVFKVLPFGLATAGFIFSKVTREIVRYWRSLSHKLIMYLDDGLAGSDTRDKSEALSHVIREDLQKFGVLLADEKCDWVPKQKVIWLGLIWDMESGLMHLTEERLQKLTHYIDIFLAHLRTRSRVVDVKFLASIVGQLISAQSVFGQLVRLRTRNAYECINERLGWKSKVYITKETESEMEFWLENAELLNKKGNSFSHLTESTVVDLKMYCDASGEGYGGYLANENDEILENSEMFGNWISTEISKSSTWRELEAVNRVLHQNLEHVKGKTVQVFTDNKNVKHILQVGSKKSCLNKIGLEILDTCDTNDVRVISHWIPRTSNIEADRLSRCFDCDDWGIQWWVYLSLDFQWGPHTYDRFASVYNRKCDKFSTKFWCKEAHSVDAFNQRWTNENNWLVPPPSLISNVIKKITKEEVTGIHLKKHVGDQLESSGVAKGTYLHSLSSSLSEHLVHSRSDNTSKTYLSGFRRWENFIEPQGFSALPAHPVHVALYITHLMDSAGISEFPQGNVGEKWSVQTHTKTAPTNAYGDLEFVAYDDTGRKYVRLDVNTDMSLVKSILFKDFGLQEPTMLVSVTGGAKAFKMNKAKKACFKHGLMNVLKGCGAWLVTGGTHHGAMKDVGETIYDYRLMSASHQGVVAVGIATWGCIQDKELLINRKTESIDYLPTVRYRIYGEERKCEAFLDPHHTHYLLVDDGTQHKYGVEIPFRAKLEQAISSSTMLTSSLHSQESMSVPVVQLVLEGGPRTLYTVSETLENGIPVVVVKDSGRISDVLYHVYKATSDKNEFTEDLKKRSTCQTEEEKRSCWQSCKTFCLFQRVTDFYTAPIMVFAHNMISYLLFLLLFSYMLLIEFRKELSYVEISLYIWVFTLMIEEFAQLKTGRNVQVHHLERWTFSLLWYRHIKPSVKYYLDSAWNRIDVLTIVLFICAVILRFLPYDETVEAARIVYWSDVTGLLLSTSQDFLRQSGNGAEARNDQREWYMIDLTYFIVILMVFVVSYAITAYSILYPNSVLDGDLFVKVMRLGYWNIYGELFLEELESKDR</sequence>
<dbReference type="Pfam" id="PF18139">
    <property type="entry name" value="LSDAT_euk"/>
    <property type="match status" value="1"/>
</dbReference>
<reference evidence="7" key="1">
    <citation type="submission" date="2019-08" db="EMBL/GenBank/DDBJ databases">
        <title>The improved chromosome-level genome for the pearl oyster Pinctada fucata martensii using PacBio sequencing and Hi-C.</title>
        <authorList>
            <person name="Zheng Z."/>
        </authorList>
    </citation>
    <scope>NUCLEOTIDE SEQUENCE</scope>
    <source>
        <strain evidence="7">ZZ-2019</strain>
        <tissue evidence="7">Adductor muscle</tissue>
    </source>
</reference>
<dbReference type="InterPro" id="IPR041491">
    <property type="entry name" value="TRPM_SLOG"/>
</dbReference>
<keyword evidence="4" id="KW-0472">Membrane</keyword>
<dbReference type="InterPro" id="IPR043128">
    <property type="entry name" value="Rev_trsase/Diguanyl_cyclase"/>
</dbReference>
<comment type="caution">
    <text evidence="7">The sequence shown here is derived from an EMBL/GenBank/DDBJ whole genome shotgun (WGS) entry which is preliminary data.</text>
</comment>
<feature type="domain" description="CCHC-type" evidence="5">
    <location>
        <begin position="199"/>
        <end position="215"/>
    </location>
</feature>
<dbReference type="Gene3D" id="3.10.10.10">
    <property type="entry name" value="HIV Type 1 Reverse Transcriptase, subunit A, domain 1"/>
    <property type="match status" value="1"/>
</dbReference>
<dbReference type="InterPro" id="IPR036397">
    <property type="entry name" value="RNaseH_sf"/>
</dbReference>
<dbReference type="GO" id="GO:0003677">
    <property type="term" value="F:DNA binding"/>
    <property type="evidence" value="ECO:0007669"/>
    <property type="project" value="UniProtKB-KW"/>
</dbReference>
<protein>
    <recommendedName>
        <fullName evidence="9">CCHC-type domain-containing protein</fullName>
    </recommendedName>
</protein>
<evidence type="ECO:0000256" key="1">
    <source>
        <dbReference type="ARBA" id="ARBA00023125"/>
    </source>
</evidence>
<keyword evidence="4" id="KW-0812">Transmembrane</keyword>
<evidence type="ECO:0000259" key="5">
    <source>
        <dbReference type="PROSITE" id="PS50158"/>
    </source>
</evidence>
<keyword evidence="8" id="KW-1185">Reference proteome</keyword>
<dbReference type="InterPro" id="IPR000477">
    <property type="entry name" value="RT_dom"/>
</dbReference>
<evidence type="ECO:0000313" key="7">
    <source>
        <dbReference type="EMBL" id="KAK3105838.1"/>
    </source>
</evidence>
<keyword evidence="1" id="KW-0238">DNA-binding</keyword>
<evidence type="ECO:0000256" key="2">
    <source>
        <dbReference type="PROSITE-ProRule" id="PRU00047"/>
    </source>
</evidence>
<keyword evidence="2" id="KW-0862">Zinc</keyword>